<dbReference type="Pfam" id="PF13189">
    <property type="entry name" value="Cytidylate_kin2"/>
    <property type="match status" value="1"/>
</dbReference>
<name>A0A382CZB6_9ZZZZ</name>
<dbReference type="InterPro" id="IPR027417">
    <property type="entry name" value="P-loop_NTPase"/>
</dbReference>
<reference evidence="1" key="1">
    <citation type="submission" date="2018-05" db="EMBL/GenBank/DDBJ databases">
        <authorList>
            <person name="Lanie J.A."/>
            <person name="Ng W.-L."/>
            <person name="Kazmierczak K.M."/>
            <person name="Andrzejewski T.M."/>
            <person name="Davidsen T.M."/>
            <person name="Wayne K.J."/>
            <person name="Tettelin H."/>
            <person name="Glass J.I."/>
            <person name="Rusch D."/>
            <person name="Podicherti R."/>
            <person name="Tsui H.-C.T."/>
            <person name="Winkler M.E."/>
        </authorList>
    </citation>
    <scope>NUCLEOTIDE SEQUENCE</scope>
</reference>
<dbReference type="AlphaFoldDB" id="A0A382CZB6"/>
<accession>A0A382CZB6</accession>
<sequence length="179" mass="19682">MAVVTVTRQLGSGGDRVAECVAQALGYEHVDRRLVDEIASNTDTSPDEVEKYDEKGEGRVRHFLKRLLVPEMSPGGFPLSSAAYFPEFGLEFPYVMERSGAEAATTYLDRGAYQLLITTLVQDYGDTGNAVVVGRASQVILSQNPDAFHVKIIAPFDLRCERVKAAQNVNDEQAKELVE</sequence>
<evidence type="ECO:0000313" key="1">
    <source>
        <dbReference type="EMBL" id="SVB31405.1"/>
    </source>
</evidence>
<protein>
    <recommendedName>
        <fullName evidence="2">Cytidylate kinase-like family protein</fullName>
    </recommendedName>
</protein>
<evidence type="ECO:0008006" key="2">
    <source>
        <dbReference type="Google" id="ProtNLM"/>
    </source>
</evidence>
<dbReference type="Gene3D" id="3.40.50.300">
    <property type="entry name" value="P-loop containing nucleotide triphosphate hydrolases"/>
    <property type="match status" value="1"/>
</dbReference>
<dbReference type="EMBL" id="UINC01036832">
    <property type="protein sequence ID" value="SVB31405.1"/>
    <property type="molecule type" value="Genomic_DNA"/>
</dbReference>
<organism evidence="1">
    <name type="scientific">marine metagenome</name>
    <dbReference type="NCBI Taxonomy" id="408172"/>
    <lineage>
        <taxon>unclassified sequences</taxon>
        <taxon>metagenomes</taxon>
        <taxon>ecological metagenomes</taxon>
    </lineage>
</organism>
<feature type="non-terminal residue" evidence="1">
    <location>
        <position position="179"/>
    </location>
</feature>
<proteinExistence type="predicted"/>
<gene>
    <name evidence="1" type="ORF">METZ01_LOCUS184259</name>
</gene>